<proteinExistence type="predicted"/>
<reference evidence="2 3" key="1">
    <citation type="journal article" date="2006" name="Science">
        <title>The genome of black cottonwood, Populus trichocarpa (Torr. &amp; Gray).</title>
        <authorList>
            <person name="Tuskan G.A."/>
            <person name="Difazio S."/>
            <person name="Jansson S."/>
            <person name="Bohlmann J."/>
            <person name="Grigoriev I."/>
            <person name="Hellsten U."/>
            <person name="Putnam N."/>
            <person name="Ralph S."/>
            <person name="Rombauts S."/>
            <person name="Salamov A."/>
            <person name="Schein J."/>
            <person name="Sterck L."/>
            <person name="Aerts A."/>
            <person name="Bhalerao R.R."/>
            <person name="Bhalerao R.P."/>
            <person name="Blaudez D."/>
            <person name="Boerjan W."/>
            <person name="Brun A."/>
            <person name="Brunner A."/>
            <person name="Busov V."/>
            <person name="Campbell M."/>
            <person name="Carlson J."/>
            <person name="Chalot M."/>
            <person name="Chapman J."/>
            <person name="Chen G.L."/>
            <person name="Cooper D."/>
            <person name="Coutinho P.M."/>
            <person name="Couturier J."/>
            <person name="Covert S."/>
            <person name="Cronk Q."/>
            <person name="Cunningham R."/>
            <person name="Davis J."/>
            <person name="Degroeve S."/>
            <person name="Dejardin A."/>
            <person name="Depamphilis C."/>
            <person name="Detter J."/>
            <person name="Dirks B."/>
            <person name="Dubchak I."/>
            <person name="Duplessis S."/>
            <person name="Ehlting J."/>
            <person name="Ellis B."/>
            <person name="Gendler K."/>
            <person name="Goodstein D."/>
            <person name="Gribskov M."/>
            <person name="Grimwood J."/>
            <person name="Groover A."/>
            <person name="Gunter L."/>
            <person name="Hamberger B."/>
            <person name="Heinze B."/>
            <person name="Helariutta Y."/>
            <person name="Henrissat B."/>
            <person name="Holligan D."/>
            <person name="Holt R."/>
            <person name="Huang W."/>
            <person name="Islam-Faridi N."/>
            <person name="Jones S."/>
            <person name="Jones-Rhoades M."/>
            <person name="Jorgensen R."/>
            <person name="Joshi C."/>
            <person name="Kangasjarvi J."/>
            <person name="Karlsson J."/>
            <person name="Kelleher C."/>
            <person name="Kirkpatrick R."/>
            <person name="Kirst M."/>
            <person name="Kohler A."/>
            <person name="Kalluri U."/>
            <person name="Larimer F."/>
            <person name="Leebens-Mack J."/>
            <person name="Leple J.C."/>
            <person name="Locascio P."/>
            <person name="Lou Y."/>
            <person name="Lucas S."/>
            <person name="Martin F."/>
            <person name="Montanini B."/>
            <person name="Napoli C."/>
            <person name="Nelson D.R."/>
            <person name="Nelson C."/>
            <person name="Nieminen K."/>
            <person name="Nilsson O."/>
            <person name="Pereda V."/>
            <person name="Peter G."/>
            <person name="Philippe R."/>
            <person name="Pilate G."/>
            <person name="Poliakov A."/>
            <person name="Razumovskaya J."/>
            <person name="Richardson P."/>
            <person name="Rinaldi C."/>
            <person name="Ritland K."/>
            <person name="Rouze P."/>
            <person name="Ryaboy D."/>
            <person name="Schmutz J."/>
            <person name="Schrader J."/>
            <person name="Segerman B."/>
            <person name="Shin H."/>
            <person name="Siddiqui A."/>
            <person name="Sterky F."/>
            <person name="Terry A."/>
            <person name="Tsai C.J."/>
            <person name="Uberbacher E."/>
            <person name="Unneberg P."/>
            <person name="Vahala J."/>
            <person name="Wall K."/>
            <person name="Wessler S."/>
            <person name="Yang G."/>
            <person name="Yin T."/>
            <person name="Douglas C."/>
            <person name="Marra M."/>
            <person name="Sandberg G."/>
            <person name="Van de Peer Y."/>
            <person name="Rokhsar D."/>
        </authorList>
    </citation>
    <scope>NUCLEOTIDE SEQUENCE [LARGE SCALE GENOMIC DNA]</scope>
    <source>
        <strain evidence="3">cv. Nisqually</strain>
    </source>
</reference>
<sequence>MWVWVISVSFVVGLLLICWTHWILKWRHPKCNAVLPPGSIGETLQYLFCPRYSLDVHSFSKKRIPKVTCTQFFHAGLVLF</sequence>
<dbReference type="InParanoid" id="B9MYY3"/>
<evidence type="ECO:0000256" key="1">
    <source>
        <dbReference type="SAM" id="Phobius"/>
    </source>
</evidence>
<keyword evidence="3" id="KW-1185">Reference proteome</keyword>
<keyword evidence="1" id="KW-1133">Transmembrane helix</keyword>
<gene>
    <name evidence="2" type="ORF">POPTR_004G204200</name>
</gene>
<accession>B9MYY3</accession>
<organism evidence="2 3">
    <name type="scientific">Populus trichocarpa</name>
    <name type="common">Western balsam poplar</name>
    <name type="synonym">Populus balsamifera subsp. trichocarpa</name>
    <dbReference type="NCBI Taxonomy" id="3694"/>
    <lineage>
        <taxon>Eukaryota</taxon>
        <taxon>Viridiplantae</taxon>
        <taxon>Streptophyta</taxon>
        <taxon>Embryophyta</taxon>
        <taxon>Tracheophyta</taxon>
        <taxon>Spermatophyta</taxon>
        <taxon>Magnoliopsida</taxon>
        <taxon>eudicotyledons</taxon>
        <taxon>Gunneridae</taxon>
        <taxon>Pentapetalae</taxon>
        <taxon>rosids</taxon>
        <taxon>fabids</taxon>
        <taxon>Malpighiales</taxon>
        <taxon>Salicaceae</taxon>
        <taxon>Saliceae</taxon>
        <taxon>Populus</taxon>
    </lineage>
</organism>
<evidence type="ECO:0000313" key="2">
    <source>
        <dbReference type="EMBL" id="PNT42248.1"/>
    </source>
</evidence>
<protein>
    <submittedName>
        <fullName evidence="2">Uncharacterized protein</fullName>
    </submittedName>
</protein>
<keyword evidence="1" id="KW-0472">Membrane</keyword>
<dbReference type="EMBL" id="CM009293">
    <property type="protein sequence ID" value="PNT42248.1"/>
    <property type="molecule type" value="Genomic_DNA"/>
</dbReference>
<evidence type="ECO:0000313" key="3">
    <source>
        <dbReference type="Proteomes" id="UP000006729"/>
    </source>
</evidence>
<feature type="transmembrane region" description="Helical" evidence="1">
    <location>
        <begin position="6"/>
        <end position="24"/>
    </location>
</feature>
<name>B9MYY3_POPTR</name>
<keyword evidence="1" id="KW-0812">Transmembrane</keyword>
<dbReference type="AlphaFoldDB" id="B9MYY3"/>
<dbReference type="Proteomes" id="UP000006729">
    <property type="component" value="Chromosome 4"/>
</dbReference>